<dbReference type="AlphaFoldDB" id="W2ZGM5"/>
<accession>W2ZGM5</accession>
<dbReference type="InterPro" id="IPR045249">
    <property type="entry name" value="HARBI1-like"/>
</dbReference>
<organism evidence="9 10">
    <name type="scientific">Phytophthora nicotianae P10297</name>
    <dbReference type="NCBI Taxonomy" id="1317064"/>
    <lineage>
        <taxon>Eukaryota</taxon>
        <taxon>Sar</taxon>
        <taxon>Stramenopiles</taxon>
        <taxon>Oomycota</taxon>
        <taxon>Peronosporomycetes</taxon>
        <taxon>Peronosporales</taxon>
        <taxon>Peronosporaceae</taxon>
        <taxon>Phytophthora</taxon>
    </lineage>
</organism>
<keyword evidence="4" id="KW-0540">Nuclease</keyword>
<comment type="subcellular location">
    <subcellularLocation>
        <location evidence="2">Nucleus</location>
    </subcellularLocation>
</comment>
<feature type="domain" description="DDE Tnp4" evidence="8">
    <location>
        <begin position="235"/>
        <end position="391"/>
    </location>
</feature>
<comment type="similarity">
    <text evidence="3">Belongs to the HARBI1 family.</text>
</comment>
<evidence type="ECO:0000259" key="8">
    <source>
        <dbReference type="Pfam" id="PF13359"/>
    </source>
</evidence>
<evidence type="ECO:0000256" key="4">
    <source>
        <dbReference type="ARBA" id="ARBA00022722"/>
    </source>
</evidence>
<evidence type="ECO:0000256" key="1">
    <source>
        <dbReference type="ARBA" id="ARBA00001968"/>
    </source>
</evidence>
<dbReference type="GO" id="GO:0004518">
    <property type="term" value="F:nuclease activity"/>
    <property type="evidence" value="ECO:0007669"/>
    <property type="project" value="UniProtKB-KW"/>
</dbReference>
<evidence type="ECO:0000256" key="5">
    <source>
        <dbReference type="ARBA" id="ARBA00022723"/>
    </source>
</evidence>
<evidence type="ECO:0000256" key="2">
    <source>
        <dbReference type="ARBA" id="ARBA00004123"/>
    </source>
</evidence>
<comment type="cofactor">
    <cofactor evidence="1">
        <name>a divalent metal cation</name>
        <dbReference type="ChEBI" id="CHEBI:60240"/>
    </cofactor>
</comment>
<evidence type="ECO:0000256" key="6">
    <source>
        <dbReference type="ARBA" id="ARBA00022801"/>
    </source>
</evidence>
<comment type="caution">
    <text evidence="9">The sequence shown here is derived from an EMBL/GenBank/DDBJ whole genome shotgun (WGS) entry which is preliminary data.</text>
</comment>
<evidence type="ECO:0000256" key="7">
    <source>
        <dbReference type="ARBA" id="ARBA00023242"/>
    </source>
</evidence>
<proteinExistence type="inferred from homology"/>
<dbReference type="Proteomes" id="UP000018948">
    <property type="component" value="Unassembled WGS sequence"/>
</dbReference>
<dbReference type="PANTHER" id="PTHR22930">
    <property type="match status" value="1"/>
</dbReference>
<dbReference type="InterPro" id="IPR027806">
    <property type="entry name" value="HARBI1_dom"/>
</dbReference>
<sequence>VSVPRTVHFGCMRCYAFCIFVQLMHSLKDLDILSSPLLIAMGPVSTRPPHPGTRPCAPTARRQRRWKAEDELCGLLVCLVMFKRLQNKKKDPVVRERVSWRIHATTLIQESAFQRYYRMSIETFQELLYILGKYLVVDYYQSVCRSRGVPPLTPAAMLQCAVSWLAGGSYHHIRVITGISTASFYRVDYKVMYAINDAEELAPQFPKTSDELKAASAAFQACSNYGVISDCVGVIDGWLCPIRVPRQAECGRVLSFFSGHYQKYGLNVQACADHLCRFTAFSVNSPGGMNDSYAFQRWKLSKLLKEIPGPYFVIGDNAYVQSRRVMTPFNKVQLDDRPKRDSYNFHVSQLRIRVEMAFGLLVNRWRILKQPLLVRLRHCRILISSCIRLHNFCITQRCRSTQSAPEPVLRSIVREVRAWNHGGTLDYDRSEVELDNGRFVDLMDEKVRSHLVDCIASQNLHRPERVRSRNQARTQPQEVIAAR</sequence>
<dbReference type="GO" id="GO:0016787">
    <property type="term" value="F:hydrolase activity"/>
    <property type="evidence" value="ECO:0007669"/>
    <property type="project" value="UniProtKB-KW"/>
</dbReference>
<dbReference type="GO" id="GO:0046872">
    <property type="term" value="F:metal ion binding"/>
    <property type="evidence" value="ECO:0007669"/>
    <property type="project" value="UniProtKB-KW"/>
</dbReference>
<reference evidence="9 10" key="1">
    <citation type="submission" date="2013-11" db="EMBL/GenBank/DDBJ databases">
        <title>The Genome Sequence of Phytophthora parasitica P10297.</title>
        <authorList>
            <consortium name="The Broad Institute Genomics Platform"/>
            <person name="Russ C."/>
            <person name="Tyler B."/>
            <person name="Panabieres F."/>
            <person name="Shan W."/>
            <person name="Tripathy S."/>
            <person name="Grunwald N."/>
            <person name="Machado M."/>
            <person name="Johnson C.S."/>
            <person name="Walker B."/>
            <person name="Young S.K."/>
            <person name="Zeng Q."/>
            <person name="Gargeya S."/>
            <person name="Fitzgerald M."/>
            <person name="Haas B."/>
            <person name="Abouelleil A."/>
            <person name="Allen A.W."/>
            <person name="Alvarado L."/>
            <person name="Arachchi H.M."/>
            <person name="Berlin A.M."/>
            <person name="Chapman S.B."/>
            <person name="Gainer-Dewar J."/>
            <person name="Goldberg J."/>
            <person name="Griggs A."/>
            <person name="Gujja S."/>
            <person name="Hansen M."/>
            <person name="Howarth C."/>
            <person name="Imamovic A."/>
            <person name="Ireland A."/>
            <person name="Larimer J."/>
            <person name="McCowan C."/>
            <person name="Murphy C."/>
            <person name="Pearson M."/>
            <person name="Poon T.W."/>
            <person name="Priest M."/>
            <person name="Roberts A."/>
            <person name="Saif S."/>
            <person name="Shea T."/>
            <person name="Sisk P."/>
            <person name="Sykes S."/>
            <person name="Wortman J."/>
            <person name="Nusbaum C."/>
            <person name="Birren B."/>
        </authorList>
    </citation>
    <scope>NUCLEOTIDE SEQUENCE [LARGE SCALE GENOMIC DNA]</scope>
    <source>
        <strain evidence="9 10">P10297</strain>
    </source>
</reference>
<feature type="non-terminal residue" evidence="9">
    <location>
        <position position="1"/>
    </location>
</feature>
<evidence type="ECO:0000256" key="3">
    <source>
        <dbReference type="ARBA" id="ARBA00006958"/>
    </source>
</evidence>
<evidence type="ECO:0000313" key="10">
    <source>
        <dbReference type="Proteomes" id="UP000018948"/>
    </source>
</evidence>
<evidence type="ECO:0000313" key="9">
    <source>
        <dbReference type="EMBL" id="ETP46131.1"/>
    </source>
</evidence>
<dbReference type="GO" id="GO:0005634">
    <property type="term" value="C:nucleus"/>
    <property type="evidence" value="ECO:0007669"/>
    <property type="project" value="UniProtKB-SubCell"/>
</dbReference>
<protein>
    <recommendedName>
        <fullName evidence="8">DDE Tnp4 domain-containing protein</fullName>
    </recommendedName>
</protein>
<gene>
    <name evidence="9" type="ORF">F442_07583</name>
</gene>
<keyword evidence="5" id="KW-0479">Metal-binding</keyword>
<dbReference type="PANTHER" id="PTHR22930:SF85">
    <property type="entry name" value="GH03217P-RELATED"/>
    <property type="match status" value="1"/>
</dbReference>
<keyword evidence="7" id="KW-0539">Nucleus</keyword>
<keyword evidence="6" id="KW-0378">Hydrolase</keyword>
<dbReference type="Pfam" id="PF13359">
    <property type="entry name" value="DDE_Tnp_4"/>
    <property type="match status" value="1"/>
</dbReference>
<dbReference type="EMBL" id="ANIY01001594">
    <property type="protein sequence ID" value="ETP46131.1"/>
    <property type="molecule type" value="Genomic_DNA"/>
</dbReference>
<name>W2ZGM5_PHYNI</name>